<keyword evidence="1" id="KW-0812">Transmembrane</keyword>
<feature type="transmembrane region" description="Helical" evidence="1">
    <location>
        <begin position="179"/>
        <end position="201"/>
    </location>
</feature>
<feature type="transmembrane region" description="Helical" evidence="1">
    <location>
        <begin position="20"/>
        <end position="40"/>
    </location>
</feature>
<feature type="transmembrane region" description="Helical" evidence="1">
    <location>
        <begin position="154"/>
        <end position="172"/>
    </location>
</feature>
<keyword evidence="3" id="KW-1185">Reference proteome</keyword>
<dbReference type="OrthoDB" id="5888256at2"/>
<protein>
    <recommendedName>
        <fullName evidence="4">Yip1 domain-containing protein</fullName>
    </recommendedName>
</protein>
<organism evidence="2 3">
    <name type="scientific">Roseivirga misakiensis</name>
    <dbReference type="NCBI Taxonomy" id="1563681"/>
    <lineage>
        <taxon>Bacteria</taxon>
        <taxon>Pseudomonadati</taxon>
        <taxon>Bacteroidota</taxon>
        <taxon>Cytophagia</taxon>
        <taxon>Cytophagales</taxon>
        <taxon>Roseivirgaceae</taxon>
        <taxon>Roseivirga</taxon>
    </lineage>
</organism>
<sequence length="212" mass="24248">MPIFGDIKEYKEAWKTAPVFLKGLIIVMFFLSVSSITSLADEVFKWRGFIRDGIDFYHNTLTVPIIDFLKRYNIVFYKIGIDMITLILLFHSAGLRAIYVAFKKGRDFDLFSKVIFSVLVLYTLYQTGETIMVWHNSGENLENKAFEEIKSVSLYLFMMLALFSIACIILIPRVENRKAVLISLWVPVLIPVLIVLVLAAINSGLTKELPPI</sequence>
<reference evidence="2 3" key="1">
    <citation type="submission" date="2016-08" db="EMBL/GenBank/DDBJ databases">
        <title>Draft genome of Fabibacter sp. strain SK-8.</title>
        <authorList>
            <person name="Wong S.-K."/>
            <person name="Hamasaki K."/>
            <person name="Yoshizawa S."/>
        </authorList>
    </citation>
    <scope>NUCLEOTIDE SEQUENCE [LARGE SCALE GENOMIC DNA]</scope>
    <source>
        <strain evidence="2 3">SK-8</strain>
    </source>
</reference>
<name>A0A1E5T4R1_9BACT</name>
<keyword evidence="1" id="KW-0472">Membrane</keyword>
<feature type="transmembrane region" description="Helical" evidence="1">
    <location>
        <begin position="79"/>
        <end position="102"/>
    </location>
</feature>
<accession>A0A1E5T4R1</accession>
<proteinExistence type="predicted"/>
<dbReference type="EMBL" id="MDGQ01000003">
    <property type="protein sequence ID" value="OEK06359.1"/>
    <property type="molecule type" value="Genomic_DNA"/>
</dbReference>
<feature type="transmembrane region" description="Helical" evidence="1">
    <location>
        <begin position="114"/>
        <end position="134"/>
    </location>
</feature>
<evidence type="ECO:0000313" key="3">
    <source>
        <dbReference type="Proteomes" id="UP000095552"/>
    </source>
</evidence>
<gene>
    <name evidence="2" type="ORF">BFP71_01390</name>
</gene>
<evidence type="ECO:0000256" key="1">
    <source>
        <dbReference type="SAM" id="Phobius"/>
    </source>
</evidence>
<dbReference type="Proteomes" id="UP000095552">
    <property type="component" value="Unassembled WGS sequence"/>
</dbReference>
<dbReference type="AlphaFoldDB" id="A0A1E5T4R1"/>
<comment type="caution">
    <text evidence="2">The sequence shown here is derived from an EMBL/GenBank/DDBJ whole genome shotgun (WGS) entry which is preliminary data.</text>
</comment>
<dbReference type="RefSeq" id="WP_069833670.1">
    <property type="nucleotide sequence ID" value="NZ_MDGQ01000003.1"/>
</dbReference>
<keyword evidence="1" id="KW-1133">Transmembrane helix</keyword>
<evidence type="ECO:0008006" key="4">
    <source>
        <dbReference type="Google" id="ProtNLM"/>
    </source>
</evidence>
<evidence type="ECO:0000313" key="2">
    <source>
        <dbReference type="EMBL" id="OEK06359.1"/>
    </source>
</evidence>